<dbReference type="Gene3D" id="3.30.310.160">
    <property type="entry name" value="YycH protein, domain 2"/>
    <property type="match status" value="1"/>
</dbReference>
<gene>
    <name evidence="2" type="ORF">JJB07_00445</name>
</gene>
<comment type="caution">
    <text evidence="2">The sequence shown here is derived from an EMBL/GenBank/DDBJ whole genome shotgun (WGS) entry which is preliminary data.</text>
</comment>
<sequence>MRERLKNVVLTALVLISLLLSLGIWSIAPQYESINEPQYASNIGVSDPSFYRTFQSVASPREIVLHLGEQKHTVLVPDLPDYENAMTLLQKSTFLDTQLTNDYGETEWRKIVDEIPGLQFNFDSYMPAQSLADNGMIKFNTQIDPQMQIRSLYLFRMPEENDFRALIYGGGDARMYLARVEVPKDRLAALMEAGKKLPEYGMFGQSLNKNFYLPLNRIPLQNYAIELNIETHNQRLVDSFFLDNSLTSRVLEKDGSQIVTDGNRSVRVGALDKIIEYRNLAVDRTSVRKPDGEYEEVRALNFANEHGGFSGNVFLHEVETSTGHSDTNSVHDFEFRLYQNGLPVLGDLTTVGLSLYRNDVAQMSRSEYSFVKAYSDKVVQIISGPELLKIIEGSVWLDRNRITNVYLAYLQRAPRDGIAALRPVWVVEQTPDARMGMYDAVTGERLRSEEGMLLGLE</sequence>
<dbReference type="Proteomes" id="UP000602284">
    <property type="component" value="Unassembled WGS sequence"/>
</dbReference>
<proteinExistence type="predicted"/>
<reference evidence="2 3" key="1">
    <citation type="submission" date="2021-01" db="EMBL/GenBank/DDBJ databases">
        <title>Tumebacillus sp. strain ITR2 16S ribosomal RNA gene Genome sequencing and assembly.</title>
        <authorList>
            <person name="Kang M."/>
        </authorList>
    </citation>
    <scope>NUCLEOTIDE SEQUENCE [LARGE SCALE GENOMIC DNA]</scope>
    <source>
        <strain evidence="2 3">ITR2</strain>
    </source>
</reference>
<dbReference type="InterPro" id="IPR042274">
    <property type="entry name" value="YycH/YycI_2"/>
</dbReference>
<keyword evidence="3" id="KW-1185">Reference proteome</keyword>
<protein>
    <recommendedName>
        <fullName evidence="1">Regulatory protein YycH domain-containing protein</fullName>
    </recommendedName>
</protein>
<evidence type="ECO:0000313" key="2">
    <source>
        <dbReference type="EMBL" id="MBL0385099.1"/>
    </source>
</evidence>
<feature type="domain" description="Regulatory protein YycH" evidence="1">
    <location>
        <begin position="3"/>
        <end position="428"/>
    </location>
</feature>
<name>A0ABS1J4Z6_9BACL</name>
<dbReference type="Pfam" id="PF07435">
    <property type="entry name" value="YycH"/>
    <property type="match status" value="1"/>
</dbReference>
<dbReference type="EMBL" id="JAEQNB010000001">
    <property type="protein sequence ID" value="MBL0385099.1"/>
    <property type="molecule type" value="Genomic_DNA"/>
</dbReference>
<dbReference type="RefSeq" id="WP_201630222.1">
    <property type="nucleotide sequence ID" value="NZ_JAEQNB010000001.1"/>
</dbReference>
<dbReference type="InterPro" id="IPR009996">
    <property type="entry name" value="YycH"/>
</dbReference>
<evidence type="ECO:0000259" key="1">
    <source>
        <dbReference type="Pfam" id="PF07435"/>
    </source>
</evidence>
<accession>A0ABS1J4Z6</accession>
<organism evidence="2 3">
    <name type="scientific">Tumebacillus amylolyticus</name>
    <dbReference type="NCBI Taxonomy" id="2801339"/>
    <lineage>
        <taxon>Bacteria</taxon>
        <taxon>Bacillati</taxon>
        <taxon>Bacillota</taxon>
        <taxon>Bacilli</taxon>
        <taxon>Bacillales</taxon>
        <taxon>Alicyclobacillaceae</taxon>
        <taxon>Tumebacillus</taxon>
    </lineage>
</organism>
<evidence type="ECO:0000313" key="3">
    <source>
        <dbReference type="Proteomes" id="UP000602284"/>
    </source>
</evidence>